<dbReference type="RefSeq" id="WP_245813887.1">
    <property type="nucleotide sequence ID" value="NZ_FXXQ01000011.1"/>
</dbReference>
<keyword evidence="1 2" id="KW-0732">Signal</keyword>
<evidence type="ECO:0000313" key="5">
    <source>
        <dbReference type="Proteomes" id="UP000201838"/>
    </source>
</evidence>
<sequence>MTRFLIVLIFAVGFPAVLMAQGTSLAIGSGAFDGGQPVEVSADALSVDQASGAATFEGNVLVVQGDVRLSAGQVVVLYASDDAGSPSGIARLLASGGVTFVTPTDAVEAVTAEYSIADSTVTLTGDVLLTQGATAISGERLVIDLNSGSGRMEGRVRTIIGGSNN</sequence>
<evidence type="ECO:0000256" key="2">
    <source>
        <dbReference type="SAM" id="SignalP"/>
    </source>
</evidence>
<gene>
    <name evidence="4" type="primary">lptA</name>
    <name evidence="4" type="ORF">BOA8489_03037</name>
</gene>
<evidence type="ECO:0000259" key="3">
    <source>
        <dbReference type="Pfam" id="PF03968"/>
    </source>
</evidence>
<dbReference type="EMBL" id="FXXQ01000011">
    <property type="protein sequence ID" value="SMX24904.1"/>
    <property type="molecule type" value="Genomic_DNA"/>
</dbReference>
<feature type="signal peptide" evidence="2">
    <location>
        <begin position="1"/>
        <end position="20"/>
    </location>
</feature>
<dbReference type="InterPro" id="IPR052037">
    <property type="entry name" value="LPS_export_LptA"/>
</dbReference>
<dbReference type="AlphaFoldDB" id="A0A238J4S5"/>
<proteinExistence type="predicted"/>
<feature type="chain" id="PRO_5012218297" evidence="2">
    <location>
        <begin position="21"/>
        <end position="165"/>
    </location>
</feature>
<dbReference type="Gene3D" id="2.60.450.10">
    <property type="entry name" value="Lipopolysaccharide (LPS) transport protein A like domain"/>
    <property type="match status" value="1"/>
</dbReference>
<dbReference type="GO" id="GO:0009279">
    <property type="term" value="C:cell outer membrane"/>
    <property type="evidence" value="ECO:0007669"/>
    <property type="project" value="TreeGrafter"/>
</dbReference>
<dbReference type="PANTHER" id="PTHR36504:SF1">
    <property type="entry name" value="LIPOPOLYSACCHARIDE EXPORT SYSTEM PROTEIN LPTA"/>
    <property type="match status" value="1"/>
</dbReference>
<accession>A0A238J4S5</accession>
<dbReference type="GO" id="GO:0015920">
    <property type="term" value="P:lipopolysaccharide transport"/>
    <property type="evidence" value="ECO:0007669"/>
    <property type="project" value="TreeGrafter"/>
</dbReference>
<evidence type="ECO:0000256" key="1">
    <source>
        <dbReference type="ARBA" id="ARBA00022729"/>
    </source>
</evidence>
<keyword evidence="5" id="KW-1185">Reference proteome</keyword>
<dbReference type="PANTHER" id="PTHR36504">
    <property type="entry name" value="LIPOPOLYSACCHARIDE EXPORT SYSTEM PROTEIN LPTA"/>
    <property type="match status" value="1"/>
</dbReference>
<dbReference type="GO" id="GO:0017089">
    <property type="term" value="F:glycolipid transfer activity"/>
    <property type="evidence" value="ECO:0007669"/>
    <property type="project" value="TreeGrafter"/>
</dbReference>
<feature type="domain" description="Organic solvent tolerance-like N-terminal" evidence="3">
    <location>
        <begin position="39"/>
        <end position="148"/>
    </location>
</feature>
<dbReference type="InterPro" id="IPR005653">
    <property type="entry name" value="OstA-like_N"/>
</dbReference>
<dbReference type="GO" id="GO:0030288">
    <property type="term" value="C:outer membrane-bounded periplasmic space"/>
    <property type="evidence" value="ECO:0007669"/>
    <property type="project" value="TreeGrafter"/>
</dbReference>
<dbReference type="Proteomes" id="UP000201838">
    <property type="component" value="Unassembled WGS sequence"/>
</dbReference>
<name>A0A238J4S5_9RHOB</name>
<dbReference type="Pfam" id="PF03968">
    <property type="entry name" value="LptD_N"/>
    <property type="match status" value="1"/>
</dbReference>
<protein>
    <submittedName>
        <fullName evidence="4">Lipopolysaccharide export system protein LptA</fullName>
    </submittedName>
</protein>
<organism evidence="4 5">
    <name type="scientific">Boseongicola aestuarii</name>
    <dbReference type="NCBI Taxonomy" id="1470561"/>
    <lineage>
        <taxon>Bacteria</taxon>
        <taxon>Pseudomonadati</taxon>
        <taxon>Pseudomonadota</taxon>
        <taxon>Alphaproteobacteria</taxon>
        <taxon>Rhodobacterales</taxon>
        <taxon>Paracoccaceae</taxon>
        <taxon>Boseongicola</taxon>
    </lineage>
</organism>
<reference evidence="4 5" key="1">
    <citation type="submission" date="2017-05" db="EMBL/GenBank/DDBJ databases">
        <authorList>
            <person name="Song R."/>
            <person name="Chenine A.L."/>
            <person name="Ruprecht R.M."/>
        </authorList>
    </citation>
    <scope>NUCLEOTIDE SEQUENCE [LARGE SCALE GENOMIC DNA]</scope>
    <source>
        <strain evidence="4 5">CECT 8489</strain>
    </source>
</reference>
<evidence type="ECO:0000313" key="4">
    <source>
        <dbReference type="EMBL" id="SMX24904.1"/>
    </source>
</evidence>